<protein>
    <submittedName>
        <fullName evidence="1">(northern house mosquito) hypothetical protein</fullName>
    </submittedName>
</protein>
<reference evidence="1" key="1">
    <citation type="submission" date="2021-05" db="EMBL/GenBank/DDBJ databases">
        <authorList>
            <person name="Alioto T."/>
            <person name="Alioto T."/>
            <person name="Gomez Garrido J."/>
        </authorList>
    </citation>
    <scope>NUCLEOTIDE SEQUENCE</scope>
</reference>
<dbReference type="EMBL" id="HBUE01052583">
    <property type="protein sequence ID" value="CAG6465198.1"/>
    <property type="molecule type" value="Transcribed_RNA"/>
</dbReference>
<proteinExistence type="predicted"/>
<accession>A0A8D8B0L7</accession>
<dbReference type="AlphaFoldDB" id="A0A8D8B0L7"/>
<sequence length="117" mass="13031">MAKSGPGALGRTRKGGRNFHSIFSTCQTARTQEGCTKTLIFAPNLPRNPRTLRHTGCTGRWAPSGTTFHTTTDTANCRIFNTQKDPLTHYFFLPFDSRSRASVAAFCFCLGWRKISL</sequence>
<evidence type="ECO:0000313" key="1">
    <source>
        <dbReference type="EMBL" id="CAG6465198.1"/>
    </source>
</evidence>
<organism evidence="1">
    <name type="scientific">Culex pipiens</name>
    <name type="common">House mosquito</name>
    <dbReference type="NCBI Taxonomy" id="7175"/>
    <lineage>
        <taxon>Eukaryota</taxon>
        <taxon>Metazoa</taxon>
        <taxon>Ecdysozoa</taxon>
        <taxon>Arthropoda</taxon>
        <taxon>Hexapoda</taxon>
        <taxon>Insecta</taxon>
        <taxon>Pterygota</taxon>
        <taxon>Neoptera</taxon>
        <taxon>Endopterygota</taxon>
        <taxon>Diptera</taxon>
        <taxon>Nematocera</taxon>
        <taxon>Culicoidea</taxon>
        <taxon>Culicidae</taxon>
        <taxon>Culicinae</taxon>
        <taxon>Culicini</taxon>
        <taxon>Culex</taxon>
        <taxon>Culex</taxon>
    </lineage>
</organism>
<name>A0A8D8B0L7_CULPI</name>